<keyword evidence="1" id="KW-0175">Coiled coil</keyword>
<proteinExistence type="predicted"/>
<reference evidence="3" key="1">
    <citation type="submission" date="2022-11" db="UniProtKB">
        <authorList>
            <consortium name="WormBaseParasite"/>
        </authorList>
    </citation>
    <scope>IDENTIFICATION</scope>
</reference>
<name>A0A914PW25_9BILA</name>
<sequence length="317" mass="37178">MEENTSFSISFPQFSSTSALYSSNYFSTSESPLKFDSKKNEGLDGFEELKKIVEKQQKIIKEQAEKIKKQNTEIAELKKEKSEIIAQNNELKAAFNEQQQEIDQLTFTIQKFETQFRQKHYQIVELSDKLEYLIKPNRICKFFDAFIDGKIDNKRLNGKVIVLNSLQYDGNKWLADDKKISFKDSNFQICITNRIFAIGINLSPIINRIFYCTIKELHLSETTITMYEFKKIAVKLKNVQLYYVTIKNKYGIEMKVFDILKELVSTIEMFKYVFKSDELISGTAQKFATFLPIPNLQKFYLWDIHEEKSESFILVGF</sequence>
<evidence type="ECO:0000313" key="3">
    <source>
        <dbReference type="WBParaSite" id="PDA_v2.g2054.t1"/>
    </source>
</evidence>
<dbReference type="WBParaSite" id="PDA_v2.g2054.t1">
    <property type="protein sequence ID" value="PDA_v2.g2054.t1"/>
    <property type="gene ID" value="PDA_v2.g2054"/>
</dbReference>
<feature type="coiled-coil region" evidence="1">
    <location>
        <begin position="46"/>
        <end position="115"/>
    </location>
</feature>
<organism evidence="2 3">
    <name type="scientific">Panagrolaimus davidi</name>
    <dbReference type="NCBI Taxonomy" id="227884"/>
    <lineage>
        <taxon>Eukaryota</taxon>
        <taxon>Metazoa</taxon>
        <taxon>Ecdysozoa</taxon>
        <taxon>Nematoda</taxon>
        <taxon>Chromadorea</taxon>
        <taxon>Rhabditida</taxon>
        <taxon>Tylenchina</taxon>
        <taxon>Panagrolaimomorpha</taxon>
        <taxon>Panagrolaimoidea</taxon>
        <taxon>Panagrolaimidae</taxon>
        <taxon>Panagrolaimus</taxon>
    </lineage>
</organism>
<dbReference type="Proteomes" id="UP000887578">
    <property type="component" value="Unplaced"/>
</dbReference>
<evidence type="ECO:0000313" key="2">
    <source>
        <dbReference type="Proteomes" id="UP000887578"/>
    </source>
</evidence>
<accession>A0A914PW25</accession>
<dbReference type="AlphaFoldDB" id="A0A914PW25"/>
<keyword evidence="2" id="KW-1185">Reference proteome</keyword>
<protein>
    <submittedName>
        <fullName evidence="3">Uncharacterized protein</fullName>
    </submittedName>
</protein>
<evidence type="ECO:0000256" key="1">
    <source>
        <dbReference type="SAM" id="Coils"/>
    </source>
</evidence>